<sequence>MAFSDAVPKTIKQGTLGGRSLSARQGRIGSNWTVLVLFLPPALLLFTLFVVIPILQAGWYSFFDWNGYGRPDHFVGMRNYLLLLKQHAFRTALTNNVLIIVVSLVVQLPLALWLATLLAQRIRGAVAFRMIFFLPYVLAEIAAGMIWRFVYDGDYGLVASLAHGLGFQSVYLLADRNLAMYAIIVVIVWKYFGFHMMLYIAGLQSIDRSYYEAAEIDGATRGQMFRRITLPLLKPTIVLTVFFSVIGSMQLFDLIMPMTRGGPSDSTQTMVTYLYSYGITRMRIGFGSAVGVTLFLICVIFAFGYKKAFMRNE</sequence>
<dbReference type="STRING" id="1855383.SAMN05216548_11616"/>
<dbReference type="OrthoDB" id="8417460at2"/>
<dbReference type="Proteomes" id="UP000199647">
    <property type="component" value="Unassembled WGS sequence"/>
</dbReference>
<dbReference type="PANTHER" id="PTHR43227">
    <property type="entry name" value="BLL4140 PROTEIN"/>
    <property type="match status" value="1"/>
</dbReference>
<keyword evidence="6 8" id="KW-1133">Transmembrane helix</keyword>
<dbReference type="InterPro" id="IPR000515">
    <property type="entry name" value="MetI-like"/>
</dbReference>
<accession>A0A1H9NI01</accession>
<evidence type="ECO:0000256" key="6">
    <source>
        <dbReference type="ARBA" id="ARBA00022989"/>
    </source>
</evidence>
<feature type="domain" description="ABC transmembrane type-1" evidence="9">
    <location>
        <begin position="93"/>
        <end position="305"/>
    </location>
</feature>
<gene>
    <name evidence="10" type="ORF">SAMN05216548_11616</name>
</gene>
<dbReference type="InterPro" id="IPR035906">
    <property type="entry name" value="MetI-like_sf"/>
</dbReference>
<evidence type="ECO:0000256" key="5">
    <source>
        <dbReference type="ARBA" id="ARBA00022692"/>
    </source>
</evidence>
<evidence type="ECO:0000313" key="11">
    <source>
        <dbReference type="Proteomes" id="UP000199647"/>
    </source>
</evidence>
<evidence type="ECO:0000256" key="2">
    <source>
        <dbReference type="ARBA" id="ARBA00009306"/>
    </source>
</evidence>
<feature type="transmembrane region" description="Helical" evidence="8">
    <location>
        <begin position="32"/>
        <end position="55"/>
    </location>
</feature>
<feature type="transmembrane region" description="Helical" evidence="8">
    <location>
        <begin position="284"/>
        <end position="305"/>
    </location>
</feature>
<organism evidence="10 11">
    <name type="scientific">Faunimonas pinastri</name>
    <dbReference type="NCBI Taxonomy" id="1855383"/>
    <lineage>
        <taxon>Bacteria</taxon>
        <taxon>Pseudomonadati</taxon>
        <taxon>Pseudomonadota</taxon>
        <taxon>Alphaproteobacteria</taxon>
        <taxon>Hyphomicrobiales</taxon>
        <taxon>Afifellaceae</taxon>
        <taxon>Faunimonas</taxon>
    </lineage>
</organism>
<keyword evidence="4" id="KW-1003">Cell membrane</keyword>
<evidence type="ECO:0000259" key="9">
    <source>
        <dbReference type="PROSITE" id="PS50928"/>
    </source>
</evidence>
<dbReference type="PROSITE" id="PS50928">
    <property type="entry name" value="ABC_TM1"/>
    <property type="match status" value="1"/>
</dbReference>
<evidence type="ECO:0000256" key="7">
    <source>
        <dbReference type="ARBA" id="ARBA00023136"/>
    </source>
</evidence>
<keyword evidence="5 8" id="KW-0812">Transmembrane</keyword>
<dbReference type="SUPFAM" id="SSF161098">
    <property type="entry name" value="MetI-like"/>
    <property type="match status" value="1"/>
</dbReference>
<feature type="transmembrane region" description="Helical" evidence="8">
    <location>
        <begin position="131"/>
        <end position="151"/>
    </location>
</feature>
<protein>
    <submittedName>
        <fullName evidence="10">Carbohydrate ABC transporter membrane protein 1, CUT1 family</fullName>
    </submittedName>
</protein>
<feature type="transmembrane region" description="Helical" evidence="8">
    <location>
        <begin position="97"/>
        <end position="119"/>
    </location>
</feature>
<evidence type="ECO:0000256" key="3">
    <source>
        <dbReference type="ARBA" id="ARBA00022448"/>
    </source>
</evidence>
<dbReference type="PANTHER" id="PTHR43227:SF11">
    <property type="entry name" value="BLL4140 PROTEIN"/>
    <property type="match status" value="1"/>
</dbReference>
<keyword evidence="7 8" id="KW-0472">Membrane</keyword>
<reference evidence="10 11" key="1">
    <citation type="submission" date="2016-10" db="EMBL/GenBank/DDBJ databases">
        <authorList>
            <person name="de Groot N.N."/>
        </authorList>
    </citation>
    <scope>NUCLEOTIDE SEQUENCE [LARGE SCALE GENOMIC DNA]</scope>
    <source>
        <strain evidence="10 11">A52C2</strain>
    </source>
</reference>
<dbReference type="EMBL" id="FOFG01000016">
    <property type="protein sequence ID" value="SER35289.1"/>
    <property type="molecule type" value="Genomic_DNA"/>
</dbReference>
<feature type="transmembrane region" description="Helical" evidence="8">
    <location>
        <begin position="232"/>
        <end position="252"/>
    </location>
</feature>
<dbReference type="GO" id="GO:0005886">
    <property type="term" value="C:plasma membrane"/>
    <property type="evidence" value="ECO:0007669"/>
    <property type="project" value="UniProtKB-SubCell"/>
</dbReference>
<dbReference type="CDD" id="cd06261">
    <property type="entry name" value="TM_PBP2"/>
    <property type="match status" value="1"/>
</dbReference>
<dbReference type="RefSeq" id="WP_092498885.1">
    <property type="nucleotide sequence ID" value="NZ_FOFG01000016.1"/>
</dbReference>
<dbReference type="Pfam" id="PF00528">
    <property type="entry name" value="BPD_transp_1"/>
    <property type="match status" value="1"/>
</dbReference>
<feature type="transmembrane region" description="Helical" evidence="8">
    <location>
        <begin position="178"/>
        <end position="201"/>
    </location>
</feature>
<evidence type="ECO:0000256" key="4">
    <source>
        <dbReference type="ARBA" id="ARBA00022475"/>
    </source>
</evidence>
<evidence type="ECO:0000256" key="8">
    <source>
        <dbReference type="RuleBase" id="RU363032"/>
    </source>
</evidence>
<evidence type="ECO:0000313" key="10">
    <source>
        <dbReference type="EMBL" id="SER35289.1"/>
    </source>
</evidence>
<dbReference type="AlphaFoldDB" id="A0A1H9NI01"/>
<name>A0A1H9NI01_9HYPH</name>
<dbReference type="Gene3D" id="1.10.3720.10">
    <property type="entry name" value="MetI-like"/>
    <property type="match status" value="1"/>
</dbReference>
<dbReference type="GO" id="GO:0055085">
    <property type="term" value="P:transmembrane transport"/>
    <property type="evidence" value="ECO:0007669"/>
    <property type="project" value="InterPro"/>
</dbReference>
<keyword evidence="3 8" id="KW-0813">Transport</keyword>
<dbReference type="InterPro" id="IPR050809">
    <property type="entry name" value="UgpAE/MalFG_permease"/>
</dbReference>
<proteinExistence type="inferred from homology"/>
<comment type="similarity">
    <text evidence="2 8">Belongs to the binding-protein-dependent transport system permease family.</text>
</comment>
<evidence type="ECO:0000256" key="1">
    <source>
        <dbReference type="ARBA" id="ARBA00004651"/>
    </source>
</evidence>
<comment type="subcellular location">
    <subcellularLocation>
        <location evidence="1 8">Cell membrane</location>
        <topology evidence="1 8">Multi-pass membrane protein</topology>
    </subcellularLocation>
</comment>
<keyword evidence="11" id="KW-1185">Reference proteome</keyword>